<gene>
    <name evidence="2" type="ORF">Dda_1277</name>
</gene>
<dbReference type="EMBL" id="JAQGDS010000002">
    <property type="protein sequence ID" value="KAJ6262721.1"/>
    <property type="molecule type" value="Genomic_DNA"/>
</dbReference>
<comment type="caution">
    <text evidence="2">The sequence shown here is derived from an EMBL/GenBank/DDBJ whole genome shotgun (WGS) entry which is preliminary data.</text>
</comment>
<organism evidence="2 3">
    <name type="scientific">Drechslerella dactyloides</name>
    <name type="common">Nematode-trapping fungus</name>
    <name type="synonym">Arthrobotrys dactyloides</name>
    <dbReference type="NCBI Taxonomy" id="74499"/>
    <lineage>
        <taxon>Eukaryota</taxon>
        <taxon>Fungi</taxon>
        <taxon>Dikarya</taxon>
        <taxon>Ascomycota</taxon>
        <taxon>Pezizomycotina</taxon>
        <taxon>Orbiliomycetes</taxon>
        <taxon>Orbiliales</taxon>
        <taxon>Orbiliaceae</taxon>
        <taxon>Drechslerella</taxon>
    </lineage>
</organism>
<reference evidence="2" key="1">
    <citation type="submission" date="2023-01" db="EMBL/GenBank/DDBJ databases">
        <title>The chitinases involved in constricting ring structure development in the nematode-trapping fungus Drechslerella dactyloides.</title>
        <authorList>
            <person name="Wang R."/>
            <person name="Zhang L."/>
            <person name="Tang P."/>
            <person name="Li S."/>
            <person name="Liang L."/>
        </authorList>
    </citation>
    <scope>NUCLEOTIDE SEQUENCE</scope>
    <source>
        <strain evidence="2">YMF1.00031</strain>
    </source>
</reference>
<accession>A0AAD6NKG2</accession>
<evidence type="ECO:0000313" key="2">
    <source>
        <dbReference type="EMBL" id="KAJ6262721.1"/>
    </source>
</evidence>
<feature type="region of interest" description="Disordered" evidence="1">
    <location>
        <begin position="1"/>
        <end position="25"/>
    </location>
</feature>
<keyword evidence="3" id="KW-1185">Reference proteome</keyword>
<evidence type="ECO:0000313" key="3">
    <source>
        <dbReference type="Proteomes" id="UP001221413"/>
    </source>
</evidence>
<protein>
    <submittedName>
        <fullName evidence="2">Uncharacterized protein</fullName>
    </submittedName>
</protein>
<name>A0AAD6NKG2_DREDA</name>
<evidence type="ECO:0000256" key="1">
    <source>
        <dbReference type="SAM" id="MobiDB-lite"/>
    </source>
</evidence>
<proteinExistence type="predicted"/>
<sequence length="170" mass="18859">MFGNTNAIHAAPAADDGDVPTTDASASAPFSVEVLERQAIERLPHVPHLIAPNPAPLTPEQRRSQKIRGLKFLLEQFDTREPGPDALPAAYKQSMEMGLKAREEGTVSWTDGEAYLWGPTGLVGQGSIQEVQHMHYSFCKQGIRDYHFDPCRDYHLRGQSSQMISTPPYN</sequence>
<dbReference type="AlphaFoldDB" id="A0AAD6NKG2"/>
<dbReference type="Proteomes" id="UP001221413">
    <property type="component" value="Unassembled WGS sequence"/>
</dbReference>